<sequence length="133" mass="14735">MYLSPIHCLPDDILVIIFAILVGRESDKTASLKFCAPWTGAAVSKRWRAASLGTPQLWEKREVSLVPRLSHYAEECRKSDSATAIEGGKWTPLDLPGINNRRRCCPATAGFRSVAFHRAVLSVQSPGIETRRT</sequence>
<protein>
    <submittedName>
        <fullName evidence="1">Uncharacterized protein</fullName>
    </submittedName>
</protein>
<dbReference type="Gene3D" id="1.20.1280.50">
    <property type="match status" value="1"/>
</dbReference>
<organism evidence="1 2">
    <name type="scientific">Pterulicium gracile</name>
    <dbReference type="NCBI Taxonomy" id="1884261"/>
    <lineage>
        <taxon>Eukaryota</taxon>
        <taxon>Fungi</taxon>
        <taxon>Dikarya</taxon>
        <taxon>Basidiomycota</taxon>
        <taxon>Agaricomycotina</taxon>
        <taxon>Agaricomycetes</taxon>
        <taxon>Agaricomycetidae</taxon>
        <taxon>Agaricales</taxon>
        <taxon>Pleurotineae</taxon>
        <taxon>Pterulaceae</taxon>
        <taxon>Pterulicium</taxon>
    </lineage>
</organism>
<dbReference type="EMBL" id="ML178831">
    <property type="protein sequence ID" value="TFK99991.1"/>
    <property type="molecule type" value="Genomic_DNA"/>
</dbReference>
<reference evidence="1 2" key="1">
    <citation type="journal article" date="2019" name="Nat. Ecol. Evol.">
        <title>Megaphylogeny resolves global patterns of mushroom evolution.</title>
        <authorList>
            <person name="Varga T."/>
            <person name="Krizsan K."/>
            <person name="Foldi C."/>
            <person name="Dima B."/>
            <person name="Sanchez-Garcia M."/>
            <person name="Sanchez-Ramirez S."/>
            <person name="Szollosi G.J."/>
            <person name="Szarkandi J.G."/>
            <person name="Papp V."/>
            <person name="Albert L."/>
            <person name="Andreopoulos W."/>
            <person name="Angelini C."/>
            <person name="Antonin V."/>
            <person name="Barry K.W."/>
            <person name="Bougher N.L."/>
            <person name="Buchanan P."/>
            <person name="Buyck B."/>
            <person name="Bense V."/>
            <person name="Catcheside P."/>
            <person name="Chovatia M."/>
            <person name="Cooper J."/>
            <person name="Damon W."/>
            <person name="Desjardin D."/>
            <person name="Finy P."/>
            <person name="Geml J."/>
            <person name="Haridas S."/>
            <person name="Hughes K."/>
            <person name="Justo A."/>
            <person name="Karasinski D."/>
            <person name="Kautmanova I."/>
            <person name="Kiss B."/>
            <person name="Kocsube S."/>
            <person name="Kotiranta H."/>
            <person name="LaButti K.M."/>
            <person name="Lechner B.E."/>
            <person name="Liimatainen K."/>
            <person name="Lipzen A."/>
            <person name="Lukacs Z."/>
            <person name="Mihaltcheva S."/>
            <person name="Morgado L.N."/>
            <person name="Niskanen T."/>
            <person name="Noordeloos M.E."/>
            <person name="Ohm R.A."/>
            <person name="Ortiz-Santana B."/>
            <person name="Ovrebo C."/>
            <person name="Racz N."/>
            <person name="Riley R."/>
            <person name="Savchenko A."/>
            <person name="Shiryaev A."/>
            <person name="Soop K."/>
            <person name="Spirin V."/>
            <person name="Szebenyi C."/>
            <person name="Tomsovsky M."/>
            <person name="Tulloss R.E."/>
            <person name="Uehling J."/>
            <person name="Grigoriev I.V."/>
            <person name="Vagvolgyi C."/>
            <person name="Papp T."/>
            <person name="Martin F.M."/>
            <person name="Miettinen O."/>
            <person name="Hibbett D.S."/>
            <person name="Nagy L.G."/>
        </authorList>
    </citation>
    <scope>NUCLEOTIDE SEQUENCE [LARGE SCALE GENOMIC DNA]</scope>
    <source>
        <strain evidence="1 2">CBS 309.79</strain>
    </source>
</reference>
<name>A0A5C3QE64_9AGAR</name>
<evidence type="ECO:0000313" key="1">
    <source>
        <dbReference type="EMBL" id="TFK99991.1"/>
    </source>
</evidence>
<dbReference type="OrthoDB" id="3266451at2759"/>
<proteinExistence type="predicted"/>
<gene>
    <name evidence="1" type="ORF">BDV98DRAFT_570541</name>
</gene>
<accession>A0A5C3QE64</accession>
<keyword evidence="2" id="KW-1185">Reference proteome</keyword>
<dbReference type="AlphaFoldDB" id="A0A5C3QE64"/>
<dbReference type="Proteomes" id="UP000305067">
    <property type="component" value="Unassembled WGS sequence"/>
</dbReference>
<evidence type="ECO:0000313" key="2">
    <source>
        <dbReference type="Proteomes" id="UP000305067"/>
    </source>
</evidence>